<reference evidence="2 3" key="1">
    <citation type="journal article" date="2014" name="PLoS Genet.">
        <title>Phylogenetically driven sequencing of extremely halophilic archaea reveals strategies for static and dynamic osmo-response.</title>
        <authorList>
            <person name="Becker E.A."/>
            <person name="Seitzer P.M."/>
            <person name="Tritt A."/>
            <person name="Larsen D."/>
            <person name="Krusor M."/>
            <person name="Yao A.I."/>
            <person name="Wu D."/>
            <person name="Madern D."/>
            <person name="Eisen J.A."/>
            <person name="Darling A.E."/>
            <person name="Facciotti M.T."/>
        </authorList>
    </citation>
    <scope>NUCLEOTIDE SEQUENCE [LARGE SCALE GENOMIC DNA]</scope>
    <source>
        <strain evidence="2 3">GA33</strain>
    </source>
</reference>
<dbReference type="Proteomes" id="UP000011599">
    <property type="component" value="Unassembled WGS sequence"/>
</dbReference>
<sequence length="105" mass="12557">MITVEIRKTSEDLVHRLDLDSATLTEEIEYNRSSFEEEDTLPERGTDVTTERWETEIAYEEEWQEYHRTRRAEREESPGGIGAHDEDPEEHYWSYPVWTYSRSAT</sequence>
<feature type="region of interest" description="Disordered" evidence="1">
    <location>
        <begin position="31"/>
        <end position="53"/>
    </location>
</feature>
<dbReference type="STRING" id="1114856.GCA_000383975_03582"/>
<evidence type="ECO:0000313" key="2">
    <source>
        <dbReference type="EMBL" id="ELY45397.1"/>
    </source>
</evidence>
<gene>
    <name evidence="2" type="ORF">C496_03213</name>
</gene>
<comment type="caution">
    <text evidence="2">The sequence shown here is derived from an EMBL/GenBank/DDBJ whole genome shotgun (WGS) entry which is preliminary data.</text>
</comment>
<dbReference type="EMBL" id="AOHW01000007">
    <property type="protein sequence ID" value="ELY45397.1"/>
    <property type="molecule type" value="Genomic_DNA"/>
</dbReference>
<feature type="region of interest" description="Disordered" evidence="1">
    <location>
        <begin position="69"/>
        <end position="88"/>
    </location>
</feature>
<proteinExistence type="predicted"/>
<accession>L9W7T2</accession>
<evidence type="ECO:0000256" key="1">
    <source>
        <dbReference type="SAM" id="MobiDB-lite"/>
    </source>
</evidence>
<name>L9W7T2_9EURY</name>
<dbReference type="AlphaFoldDB" id="L9W7T2"/>
<organism evidence="2 3">
    <name type="scientific">Natronorubrum tibetense GA33</name>
    <dbReference type="NCBI Taxonomy" id="1114856"/>
    <lineage>
        <taxon>Archaea</taxon>
        <taxon>Methanobacteriati</taxon>
        <taxon>Methanobacteriota</taxon>
        <taxon>Stenosarchaea group</taxon>
        <taxon>Halobacteria</taxon>
        <taxon>Halobacteriales</taxon>
        <taxon>Natrialbaceae</taxon>
        <taxon>Natronorubrum</taxon>
    </lineage>
</organism>
<evidence type="ECO:0000313" key="3">
    <source>
        <dbReference type="Proteomes" id="UP000011599"/>
    </source>
</evidence>
<feature type="compositionally biased region" description="Basic and acidic residues" evidence="1">
    <location>
        <begin position="41"/>
        <end position="53"/>
    </location>
</feature>
<dbReference type="PATRIC" id="fig|1114856.3.peg.659"/>
<protein>
    <submittedName>
        <fullName evidence="2">Uncharacterized protein</fullName>
    </submittedName>
</protein>
<keyword evidence="3" id="KW-1185">Reference proteome</keyword>